<organism evidence="1 2">
    <name type="scientific">Sinimarinibacterium flocculans</name>
    <dbReference type="NCBI Taxonomy" id="985250"/>
    <lineage>
        <taxon>Bacteria</taxon>
        <taxon>Pseudomonadati</taxon>
        <taxon>Pseudomonadota</taxon>
        <taxon>Gammaproteobacteria</taxon>
        <taxon>Nevskiales</taxon>
        <taxon>Nevskiaceae</taxon>
        <taxon>Sinimarinibacterium</taxon>
    </lineage>
</organism>
<accession>A0A318EBH4</accession>
<gene>
    <name evidence="1" type="ORF">C8D93_103417</name>
</gene>
<dbReference type="PROSITE" id="PS51257">
    <property type="entry name" value="PROKAR_LIPOPROTEIN"/>
    <property type="match status" value="1"/>
</dbReference>
<reference evidence="1 2" key="1">
    <citation type="submission" date="2018-04" db="EMBL/GenBank/DDBJ databases">
        <title>Genomic Encyclopedia of Type Strains, Phase IV (KMG-IV): sequencing the most valuable type-strain genomes for metagenomic binning, comparative biology and taxonomic classification.</title>
        <authorList>
            <person name="Goeker M."/>
        </authorList>
    </citation>
    <scope>NUCLEOTIDE SEQUENCE [LARGE SCALE GENOMIC DNA]</scope>
    <source>
        <strain evidence="1 2">DSM 104150</strain>
    </source>
</reference>
<protein>
    <submittedName>
        <fullName evidence="1">Uncharacterized protein</fullName>
    </submittedName>
</protein>
<keyword evidence="2" id="KW-1185">Reference proteome</keyword>
<dbReference type="EMBL" id="QICN01000003">
    <property type="protein sequence ID" value="PXV69841.1"/>
    <property type="molecule type" value="Genomic_DNA"/>
</dbReference>
<sequence length="414" mass="43655">MIRADIDLRRGAAVLLVLLAAGCGSSNEPGTGDSAAINTTTALDQQRPVVAANGDGRGVVVWESFGQDGSHFGIFARRIVDGVPEGPEFQVNSYTVSRQSFPAVGMDAEGNFVVAWRSSLQGSPGGTIFAQRFAADGTRLGEEFRVGPDDSIRDSQSEPQVAMGADGNFVIAWSNREVGALAEELGQNQLEDRWIEARVYSADGTPRTAPTRTTVQATDQYPRAPRVAMDAQGNFVLVWATASAGTVLRAQHFGPDLLPLSEPYDVNAVADGIDADLASVAMAPTGEFVIAWEAYTFGNVPLGIFVRRYDGPSSPLGPAAVVLPPSSGLVERNSIDLSPAGDLLLAAHAADRVRFAVQHADGGIFGPLLVSSSAYASLFPSVARSGDGRALIAWQSLGQDGDGRGVRARELSWR</sequence>
<dbReference type="AlphaFoldDB" id="A0A318EBH4"/>
<evidence type="ECO:0000313" key="1">
    <source>
        <dbReference type="EMBL" id="PXV69841.1"/>
    </source>
</evidence>
<dbReference type="Proteomes" id="UP000248330">
    <property type="component" value="Unassembled WGS sequence"/>
</dbReference>
<name>A0A318EBH4_9GAMM</name>
<dbReference type="OrthoDB" id="9796789at2"/>
<dbReference type="RefSeq" id="WP_110264738.1">
    <property type="nucleotide sequence ID" value="NZ_CAWNXA010000003.1"/>
</dbReference>
<evidence type="ECO:0000313" key="2">
    <source>
        <dbReference type="Proteomes" id="UP000248330"/>
    </source>
</evidence>
<proteinExistence type="predicted"/>
<comment type="caution">
    <text evidence="1">The sequence shown here is derived from an EMBL/GenBank/DDBJ whole genome shotgun (WGS) entry which is preliminary data.</text>
</comment>